<gene>
    <name evidence="2" type="ORF">DPMN_016906</name>
</gene>
<reference evidence="2" key="1">
    <citation type="journal article" date="2019" name="bioRxiv">
        <title>The Genome of the Zebra Mussel, Dreissena polymorpha: A Resource for Invasive Species Research.</title>
        <authorList>
            <person name="McCartney M.A."/>
            <person name="Auch B."/>
            <person name="Kono T."/>
            <person name="Mallez S."/>
            <person name="Zhang Y."/>
            <person name="Obille A."/>
            <person name="Becker A."/>
            <person name="Abrahante J.E."/>
            <person name="Garbe J."/>
            <person name="Badalamenti J.P."/>
            <person name="Herman A."/>
            <person name="Mangelson H."/>
            <person name="Liachko I."/>
            <person name="Sullivan S."/>
            <person name="Sone E.D."/>
            <person name="Koren S."/>
            <person name="Silverstein K.A.T."/>
            <person name="Beckman K.B."/>
            <person name="Gohl D.M."/>
        </authorList>
    </citation>
    <scope>NUCLEOTIDE SEQUENCE</scope>
    <source>
        <strain evidence="2">Duluth1</strain>
        <tissue evidence="2">Whole animal</tissue>
    </source>
</reference>
<dbReference type="AlphaFoldDB" id="A0A9D4NDX2"/>
<keyword evidence="1" id="KW-1133">Transmembrane helix</keyword>
<keyword evidence="3" id="KW-1185">Reference proteome</keyword>
<dbReference type="EMBL" id="JAIWYP010000001">
    <property type="protein sequence ID" value="KAH3892778.1"/>
    <property type="molecule type" value="Genomic_DNA"/>
</dbReference>
<name>A0A9D4NDX2_DREPO</name>
<comment type="caution">
    <text evidence="2">The sequence shown here is derived from an EMBL/GenBank/DDBJ whole genome shotgun (WGS) entry which is preliminary data.</text>
</comment>
<dbReference type="Proteomes" id="UP000828390">
    <property type="component" value="Unassembled WGS sequence"/>
</dbReference>
<feature type="transmembrane region" description="Helical" evidence="1">
    <location>
        <begin position="40"/>
        <end position="62"/>
    </location>
</feature>
<dbReference type="PANTHER" id="PTHR15868:SF0">
    <property type="entry name" value="SIMILAR TO RIKEN CDNA 6430571L13 GENE_ SIMILAR TO G20 PROTEIN"/>
    <property type="match status" value="1"/>
</dbReference>
<proteinExistence type="predicted"/>
<evidence type="ECO:0000256" key="1">
    <source>
        <dbReference type="SAM" id="Phobius"/>
    </source>
</evidence>
<protein>
    <recommendedName>
        <fullName evidence="4">Small integral membrane protein 29</fullName>
    </recommendedName>
</protein>
<reference evidence="2" key="2">
    <citation type="submission" date="2020-11" db="EMBL/GenBank/DDBJ databases">
        <authorList>
            <person name="McCartney M.A."/>
            <person name="Auch B."/>
            <person name="Kono T."/>
            <person name="Mallez S."/>
            <person name="Becker A."/>
            <person name="Gohl D.M."/>
            <person name="Silverstein K.A.T."/>
            <person name="Koren S."/>
            <person name="Bechman K.B."/>
            <person name="Herman A."/>
            <person name="Abrahante J.E."/>
            <person name="Garbe J."/>
        </authorList>
    </citation>
    <scope>NUCLEOTIDE SEQUENCE</scope>
    <source>
        <strain evidence="2">Duluth1</strain>
        <tissue evidence="2">Whole animal</tissue>
    </source>
</reference>
<keyword evidence="1" id="KW-0472">Membrane</keyword>
<evidence type="ECO:0008006" key="4">
    <source>
        <dbReference type="Google" id="ProtNLM"/>
    </source>
</evidence>
<dbReference type="PANTHER" id="PTHR15868">
    <property type="entry name" value="SIMILAR TO RIKEN CDNA 6430571L13 GENE, SIMILAR TO G20 PROTEIN"/>
    <property type="match status" value="1"/>
</dbReference>
<evidence type="ECO:0000313" key="3">
    <source>
        <dbReference type="Proteomes" id="UP000828390"/>
    </source>
</evidence>
<accession>A0A9D4NDX2</accession>
<dbReference type="InterPro" id="IPR042351">
    <property type="entry name" value="C3orf18-like"/>
</dbReference>
<organism evidence="2 3">
    <name type="scientific">Dreissena polymorpha</name>
    <name type="common">Zebra mussel</name>
    <name type="synonym">Mytilus polymorpha</name>
    <dbReference type="NCBI Taxonomy" id="45954"/>
    <lineage>
        <taxon>Eukaryota</taxon>
        <taxon>Metazoa</taxon>
        <taxon>Spiralia</taxon>
        <taxon>Lophotrochozoa</taxon>
        <taxon>Mollusca</taxon>
        <taxon>Bivalvia</taxon>
        <taxon>Autobranchia</taxon>
        <taxon>Heteroconchia</taxon>
        <taxon>Euheterodonta</taxon>
        <taxon>Imparidentia</taxon>
        <taxon>Neoheterodontei</taxon>
        <taxon>Myida</taxon>
        <taxon>Dreissenoidea</taxon>
        <taxon>Dreissenidae</taxon>
        <taxon>Dreissena</taxon>
    </lineage>
</organism>
<sequence>MNAVTAATAIANSSLANETVQQTISTLRPSAAAVNHAVAYIVIPLGCLVLIIVFALVIMMIFKRNRMERLRHHLMPLYNFDPQEEDWESELLDDKGRRTYYKDGATGSTVPQLQFNT</sequence>
<evidence type="ECO:0000313" key="2">
    <source>
        <dbReference type="EMBL" id="KAH3892778.1"/>
    </source>
</evidence>
<keyword evidence="1" id="KW-0812">Transmembrane</keyword>